<evidence type="ECO:0000313" key="1">
    <source>
        <dbReference type="EMBL" id="MBW96404.1"/>
    </source>
</evidence>
<protein>
    <submittedName>
        <fullName evidence="1">Uncharacterized protein</fullName>
    </submittedName>
</protein>
<sequence>MSPIQISFPQNTRDPQLLLLPRELHHTLPQFPFQFLRALALVAHTLRMPF</sequence>
<reference evidence="1" key="1">
    <citation type="submission" date="2018-02" db="EMBL/GenBank/DDBJ databases">
        <title>Rhizophora mucronata_Transcriptome.</title>
        <authorList>
            <person name="Meera S.P."/>
            <person name="Sreeshan A."/>
            <person name="Augustine A."/>
        </authorList>
    </citation>
    <scope>NUCLEOTIDE SEQUENCE</scope>
    <source>
        <tissue evidence="1">Leaf</tissue>
    </source>
</reference>
<accession>A0A2P2JSF4</accession>
<organism evidence="1">
    <name type="scientific">Rhizophora mucronata</name>
    <name type="common">Asiatic mangrove</name>
    <dbReference type="NCBI Taxonomy" id="61149"/>
    <lineage>
        <taxon>Eukaryota</taxon>
        <taxon>Viridiplantae</taxon>
        <taxon>Streptophyta</taxon>
        <taxon>Embryophyta</taxon>
        <taxon>Tracheophyta</taxon>
        <taxon>Spermatophyta</taxon>
        <taxon>Magnoliopsida</taxon>
        <taxon>eudicotyledons</taxon>
        <taxon>Gunneridae</taxon>
        <taxon>Pentapetalae</taxon>
        <taxon>rosids</taxon>
        <taxon>fabids</taxon>
        <taxon>Malpighiales</taxon>
        <taxon>Rhizophoraceae</taxon>
        <taxon>Rhizophora</taxon>
    </lineage>
</organism>
<dbReference type="AlphaFoldDB" id="A0A2P2JSF4"/>
<proteinExistence type="predicted"/>
<name>A0A2P2JSF4_RHIMU</name>
<dbReference type="EMBL" id="GGEC01015921">
    <property type="protein sequence ID" value="MBW96404.1"/>
    <property type="molecule type" value="Transcribed_RNA"/>
</dbReference>